<protein>
    <recommendedName>
        <fullName evidence="4">RED-like N-terminal domain-containing protein</fullName>
    </recommendedName>
</protein>
<feature type="domain" description="RED-like N-terminal" evidence="4">
    <location>
        <begin position="168"/>
        <end position="287"/>
    </location>
</feature>
<dbReference type="Pfam" id="PF07808">
    <property type="entry name" value="RED_N"/>
    <property type="match status" value="1"/>
</dbReference>
<keyword evidence="6" id="KW-1185">Reference proteome</keyword>
<comment type="subcellular location">
    <subcellularLocation>
        <location evidence="1">Nucleus</location>
    </subcellularLocation>
</comment>
<evidence type="ECO:0000256" key="1">
    <source>
        <dbReference type="ARBA" id="ARBA00004123"/>
    </source>
</evidence>
<organism evidence="5 6">
    <name type="scientific">Apiospora phragmitis</name>
    <dbReference type="NCBI Taxonomy" id="2905665"/>
    <lineage>
        <taxon>Eukaryota</taxon>
        <taxon>Fungi</taxon>
        <taxon>Dikarya</taxon>
        <taxon>Ascomycota</taxon>
        <taxon>Pezizomycotina</taxon>
        <taxon>Sordariomycetes</taxon>
        <taxon>Xylariomycetidae</taxon>
        <taxon>Amphisphaeriales</taxon>
        <taxon>Apiosporaceae</taxon>
        <taxon>Apiospora</taxon>
    </lineage>
</organism>
<feature type="compositionally biased region" description="Basic and acidic residues" evidence="3">
    <location>
        <begin position="627"/>
        <end position="637"/>
    </location>
</feature>
<evidence type="ECO:0000313" key="6">
    <source>
        <dbReference type="Proteomes" id="UP001480595"/>
    </source>
</evidence>
<feature type="compositionally biased region" description="Basic and acidic residues" evidence="3">
    <location>
        <begin position="596"/>
        <end position="605"/>
    </location>
</feature>
<feature type="compositionally biased region" description="Acidic residues" evidence="3">
    <location>
        <begin position="426"/>
        <end position="441"/>
    </location>
</feature>
<gene>
    <name evidence="5" type="ORF">PG994_011487</name>
</gene>
<feature type="region of interest" description="Disordered" evidence="3">
    <location>
        <begin position="255"/>
        <end position="283"/>
    </location>
</feature>
<accession>A0ABR1TT40</accession>
<feature type="compositionally biased region" description="Basic and acidic residues" evidence="3">
    <location>
        <begin position="332"/>
        <end position="349"/>
    </location>
</feature>
<feature type="compositionally biased region" description="Basic and acidic residues" evidence="3">
    <location>
        <begin position="187"/>
        <end position="198"/>
    </location>
</feature>
<proteinExistence type="predicted"/>
<dbReference type="PANTHER" id="PTHR12765">
    <property type="entry name" value="RED PROTEIN IK FACTOR CYTOKINE IK"/>
    <property type="match status" value="1"/>
</dbReference>
<dbReference type="Proteomes" id="UP001480595">
    <property type="component" value="Unassembled WGS sequence"/>
</dbReference>
<name>A0ABR1TT40_9PEZI</name>
<sequence length="637" mass="70702">MKAEVESQIGYGIVGGLGQLTHEVEAGSSEFRVKILQFDLLATEIVVESTKSARLIFLSPSSEKTYRKVILWRGTTSTATHKATLTLVYCRRSLPIAISYNEQRAIQAAYRREHPKPTADNNESTPARSLALGSRQKSSIPMTPRSVGFSRNNFQRQLAERNQADKPQKKHKTSAPKGSKLAAGYVDRTKEREDEEADSRAVRIKALEESLKKEEIDQETFDRLRLEIAGGDLSSTHLVKGLDFKLLERVRKGENVYGGNENEPDPDKEEEEEAEAEDVDEAFEELESTNVEAIAREKEAKKGQFATGGLKPGQKRTRDMILAELKVARDAANAKKKSALGDKFKKIGDKPTPGSSRIERDSKGREVLIVVDEDGHEKRKIRKIQPQDQAKAEAESEAKAREAMRPDKNAKPLGMEVPDIYKAKPEEEDEQDVDIFDDVGDDYNPLADLGGDSDEDSDEDEGEVAKDTATPAERVDRAAMPPPPRPTTTSEPRNYFKDSKSKLVSSETLQAPSMSDPAIAAAFKRAASLKAIPKPSDEDDEEARAKAERHRKMLQNVDRDAEDMDMGFGMSRFEDEADLDDSKVELSEWGNEGDDKDGKEGGDGKAKRKRGGKKRKGDANNVADVMRVLEQRKTAGK</sequence>
<feature type="compositionally biased region" description="Acidic residues" evidence="3">
    <location>
        <begin position="451"/>
        <end position="462"/>
    </location>
</feature>
<feature type="compositionally biased region" description="Basic and acidic residues" evidence="3">
    <location>
        <begin position="158"/>
        <end position="167"/>
    </location>
</feature>
<feature type="compositionally biased region" description="Polar residues" evidence="3">
    <location>
        <begin position="502"/>
        <end position="513"/>
    </location>
</feature>
<evidence type="ECO:0000256" key="3">
    <source>
        <dbReference type="SAM" id="MobiDB-lite"/>
    </source>
</evidence>
<comment type="caution">
    <text evidence="5">The sequence shown here is derived from an EMBL/GenBank/DDBJ whole genome shotgun (WGS) entry which is preliminary data.</text>
</comment>
<evidence type="ECO:0000259" key="4">
    <source>
        <dbReference type="Pfam" id="PF07808"/>
    </source>
</evidence>
<dbReference type="GeneID" id="92095959"/>
<dbReference type="RefSeq" id="XP_066712006.1">
    <property type="nucleotide sequence ID" value="XM_066862896.1"/>
</dbReference>
<feature type="compositionally biased region" description="Basic and acidic residues" evidence="3">
    <location>
        <begin position="390"/>
        <end position="410"/>
    </location>
</feature>
<feature type="region of interest" description="Disordered" evidence="3">
    <location>
        <begin position="529"/>
        <end position="637"/>
    </location>
</feature>
<evidence type="ECO:0000313" key="5">
    <source>
        <dbReference type="EMBL" id="KAK8049757.1"/>
    </source>
</evidence>
<evidence type="ECO:0000256" key="2">
    <source>
        <dbReference type="ARBA" id="ARBA00023242"/>
    </source>
</evidence>
<feature type="compositionally biased region" description="Basic residues" evidence="3">
    <location>
        <begin position="606"/>
        <end position="616"/>
    </location>
</feature>
<dbReference type="InterPro" id="IPR012916">
    <property type="entry name" value="RED_N"/>
</dbReference>
<reference evidence="5 6" key="1">
    <citation type="submission" date="2023-01" db="EMBL/GenBank/DDBJ databases">
        <title>Analysis of 21 Apiospora genomes using comparative genomics revels a genus with tremendous synthesis potential of carbohydrate active enzymes and secondary metabolites.</title>
        <authorList>
            <person name="Sorensen T."/>
        </authorList>
    </citation>
    <scope>NUCLEOTIDE SEQUENCE [LARGE SCALE GENOMIC DNA]</scope>
    <source>
        <strain evidence="5 6">CBS 135458</strain>
    </source>
</reference>
<dbReference type="EMBL" id="JAQQWL010000011">
    <property type="protein sequence ID" value="KAK8049757.1"/>
    <property type="molecule type" value="Genomic_DNA"/>
</dbReference>
<feature type="compositionally biased region" description="Acidic residues" evidence="3">
    <location>
        <begin position="262"/>
        <end position="283"/>
    </location>
</feature>
<feature type="region of interest" description="Disordered" evidence="3">
    <location>
        <begin position="332"/>
        <end position="515"/>
    </location>
</feature>
<dbReference type="InterPro" id="IPR039896">
    <property type="entry name" value="Red-like"/>
</dbReference>
<keyword evidence="2" id="KW-0539">Nucleus</keyword>
<feature type="region of interest" description="Disordered" evidence="3">
    <location>
        <begin position="114"/>
        <end position="198"/>
    </location>
</feature>
<feature type="compositionally biased region" description="Basic and acidic residues" evidence="3">
    <location>
        <begin position="357"/>
        <end position="366"/>
    </location>
</feature>